<dbReference type="Proteomes" id="UP000013858">
    <property type="component" value="Unassembled WGS sequence"/>
</dbReference>
<dbReference type="EMBL" id="AJAR01000014">
    <property type="protein sequence ID" value="EOH97188.1"/>
    <property type="molecule type" value="Genomic_DNA"/>
</dbReference>
<feature type="transmembrane region" description="Helical" evidence="1">
    <location>
        <begin position="151"/>
        <end position="174"/>
    </location>
</feature>
<evidence type="ECO:0000313" key="3">
    <source>
        <dbReference type="EMBL" id="EOT60001.1"/>
    </source>
</evidence>
<accession>R2QPK7</accession>
<sequence>MLRIQSICLFVLSIIGLISGVEIHSWYHNIISTLLYGTLKFYVVYAILLNLSLFLVPQKSIYKHQILTSILLFFTLLAELVILVSLSFMISNGKSTGYKSNIADFNATYSTMYLIIIGVVVLLTTCYTIFWIKKEISRGFSEQRAVANYVAFSKVFSSSSIWIIFGIVSVVGIIFTNSLFVLGLILGLIFVLVFPRLLVEISYLIYLKIVDKDYWEENRERKSFSFKKRLLSILKKKSTYVLISFFIIIFMVQIDEKYILSRTTKNIFGVIVSIILVGFAVIFIQWMIKKVKNKKRRNEK</sequence>
<feature type="transmembrane region" description="Helical" evidence="1">
    <location>
        <begin position="7"/>
        <end position="27"/>
    </location>
</feature>
<evidence type="ECO:0000313" key="5">
    <source>
        <dbReference type="Proteomes" id="UP000014197"/>
    </source>
</evidence>
<feature type="transmembrane region" description="Helical" evidence="1">
    <location>
        <begin position="39"/>
        <end position="57"/>
    </location>
</feature>
<keyword evidence="1" id="KW-1133">Transmembrane helix</keyword>
<reference evidence="2 4" key="1">
    <citation type="submission" date="2013-02" db="EMBL/GenBank/DDBJ databases">
        <title>The Genome Sequence of Enterococcus haemoperoxidus BAA-382.</title>
        <authorList>
            <consortium name="The Broad Institute Genome Sequencing Platform"/>
            <consortium name="The Broad Institute Genome Sequencing Center for Infectious Disease"/>
            <person name="Earl A.M."/>
            <person name="Gilmore M.S."/>
            <person name="Lebreton F."/>
            <person name="Walker B."/>
            <person name="Young S.K."/>
            <person name="Zeng Q."/>
            <person name="Gargeya S."/>
            <person name="Fitzgerald M."/>
            <person name="Haas B."/>
            <person name="Abouelleil A."/>
            <person name="Alvarado L."/>
            <person name="Arachchi H.M."/>
            <person name="Berlin A.M."/>
            <person name="Chapman S.B."/>
            <person name="Dewar J."/>
            <person name="Goldberg J."/>
            <person name="Griggs A."/>
            <person name="Gujja S."/>
            <person name="Hansen M."/>
            <person name="Howarth C."/>
            <person name="Imamovic A."/>
            <person name="Larimer J."/>
            <person name="McCowan C."/>
            <person name="Murphy C."/>
            <person name="Neiman D."/>
            <person name="Pearson M."/>
            <person name="Priest M."/>
            <person name="Roberts A."/>
            <person name="Saif S."/>
            <person name="Shea T."/>
            <person name="Sisk P."/>
            <person name="Sykes S."/>
            <person name="Wortman J."/>
            <person name="Nusbaum C."/>
            <person name="Birren B."/>
        </authorList>
    </citation>
    <scope>NUCLEOTIDE SEQUENCE [LARGE SCALE GENOMIC DNA]</scope>
    <source>
        <strain evidence="2 4">ATCC BAA-382</strain>
    </source>
</reference>
<feature type="transmembrane region" description="Helical" evidence="1">
    <location>
        <begin position="69"/>
        <end position="90"/>
    </location>
</feature>
<keyword evidence="5" id="KW-1185">Reference proteome</keyword>
<evidence type="ECO:0000313" key="4">
    <source>
        <dbReference type="Proteomes" id="UP000013858"/>
    </source>
</evidence>
<evidence type="ECO:0000313" key="2">
    <source>
        <dbReference type="EMBL" id="EOH97188.1"/>
    </source>
</evidence>
<reference evidence="3 5" key="2">
    <citation type="submission" date="2013-03" db="EMBL/GenBank/DDBJ databases">
        <title>The Genome Sequence of Enterococcus haemoperoxidus BAA-382 (PacBio/Illumina hybrid assembly).</title>
        <authorList>
            <consortium name="The Broad Institute Genomics Platform"/>
            <consortium name="The Broad Institute Genome Sequencing Center for Infectious Disease"/>
            <person name="Earl A."/>
            <person name="Russ C."/>
            <person name="Gilmore M."/>
            <person name="Surin D."/>
            <person name="Walker B."/>
            <person name="Young S."/>
            <person name="Zeng Q."/>
            <person name="Gargeya S."/>
            <person name="Fitzgerald M."/>
            <person name="Haas B."/>
            <person name="Abouelleil A."/>
            <person name="Allen A.W."/>
            <person name="Alvarado L."/>
            <person name="Arachchi H.M."/>
            <person name="Berlin A.M."/>
            <person name="Chapman S.B."/>
            <person name="Gainer-Dewar J."/>
            <person name="Goldberg J."/>
            <person name="Griggs A."/>
            <person name="Gujja S."/>
            <person name="Hansen M."/>
            <person name="Howarth C."/>
            <person name="Imamovic A."/>
            <person name="Ireland A."/>
            <person name="Larimer J."/>
            <person name="McCowan C."/>
            <person name="Murphy C."/>
            <person name="Pearson M."/>
            <person name="Poon T.W."/>
            <person name="Priest M."/>
            <person name="Roberts A."/>
            <person name="Saif S."/>
            <person name="Shea T."/>
            <person name="Sisk P."/>
            <person name="Sykes S."/>
            <person name="Wortman J."/>
            <person name="Nusbaum C."/>
            <person name="Birren B."/>
        </authorList>
    </citation>
    <scope>NUCLEOTIDE SEQUENCE [LARGE SCALE GENOMIC DNA]</scope>
    <source>
        <strain evidence="3 5">ATCC BAA-382</strain>
    </source>
</reference>
<protein>
    <submittedName>
        <fullName evidence="2">Uncharacterized protein</fullName>
    </submittedName>
</protein>
<name>R2QPK7_9ENTE</name>
<dbReference type="STRING" id="155618.RV06_GL000298"/>
<evidence type="ECO:0000256" key="1">
    <source>
        <dbReference type="SAM" id="Phobius"/>
    </source>
</evidence>
<comment type="caution">
    <text evidence="2">The sequence shown here is derived from an EMBL/GenBank/DDBJ whole genome shotgun (WGS) entry which is preliminary data.</text>
</comment>
<dbReference type="AlphaFoldDB" id="R2QPK7"/>
<feature type="transmembrane region" description="Helical" evidence="1">
    <location>
        <begin position="180"/>
        <end position="199"/>
    </location>
</feature>
<dbReference type="EMBL" id="ASVY01000003">
    <property type="protein sequence ID" value="EOT60001.1"/>
    <property type="molecule type" value="Genomic_DNA"/>
</dbReference>
<feature type="transmembrane region" description="Helical" evidence="1">
    <location>
        <begin position="238"/>
        <end position="254"/>
    </location>
</feature>
<gene>
    <name evidence="3" type="ORF">I583_02636</name>
    <name evidence="2" type="ORF">UAW_01670</name>
</gene>
<keyword evidence="1" id="KW-0472">Membrane</keyword>
<dbReference type="Proteomes" id="UP000014197">
    <property type="component" value="Unassembled WGS sequence"/>
</dbReference>
<dbReference type="RefSeq" id="WP_010761872.1">
    <property type="nucleotide sequence ID" value="NZ_KB946316.1"/>
</dbReference>
<keyword evidence="1" id="KW-0812">Transmembrane</keyword>
<feature type="transmembrane region" description="Helical" evidence="1">
    <location>
        <begin position="110"/>
        <end position="130"/>
    </location>
</feature>
<proteinExistence type="predicted"/>
<dbReference type="PATRIC" id="fig|1158608.3.peg.1650"/>
<organism evidence="2 4">
    <name type="scientific">Enterococcus haemoperoxidus ATCC BAA-382</name>
    <dbReference type="NCBI Taxonomy" id="1158608"/>
    <lineage>
        <taxon>Bacteria</taxon>
        <taxon>Bacillati</taxon>
        <taxon>Bacillota</taxon>
        <taxon>Bacilli</taxon>
        <taxon>Lactobacillales</taxon>
        <taxon>Enterococcaceae</taxon>
        <taxon>Enterococcus</taxon>
    </lineage>
</organism>
<feature type="transmembrane region" description="Helical" evidence="1">
    <location>
        <begin position="266"/>
        <end position="288"/>
    </location>
</feature>